<dbReference type="AlphaFoldDB" id="A0AB39VUZ1"/>
<protein>
    <recommendedName>
        <fullName evidence="2">Baseplate protein J-like domain-containing protein</fullName>
    </recommendedName>
</protein>
<proteinExistence type="predicted"/>
<organism evidence="1">
    <name type="scientific">Rouxiella sp. WC2420</name>
    <dbReference type="NCBI Taxonomy" id="3234145"/>
    <lineage>
        <taxon>Bacteria</taxon>
        <taxon>Pseudomonadati</taxon>
        <taxon>Pseudomonadota</taxon>
        <taxon>Gammaproteobacteria</taxon>
        <taxon>Enterobacterales</taxon>
        <taxon>Yersiniaceae</taxon>
        <taxon>Rouxiella</taxon>
    </lineage>
</organism>
<evidence type="ECO:0000313" key="1">
    <source>
        <dbReference type="EMBL" id="XDU74390.1"/>
    </source>
</evidence>
<dbReference type="EMBL" id="CP165628">
    <property type="protein sequence ID" value="XDU74390.1"/>
    <property type="molecule type" value="Genomic_DNA"/>
</dbReference>
<reference evidence="1" key="1">
    <citation type="submission" date="2024-07" db="EMBL/GenBank/DDBJ databases">
        <authorList>
            <person name="Biller S.J."/>
        </authorList>
    </citation>
    <scope>NUCLEOTIDE SEQUENCE</scope>
    <source>
        <strain evidence="1">WC2420</strain>
    </source>
</reference>
<evidence type="ECO:0008006" key="2">
    <source>
        <dbReference type="Google" id="ProtNLM"/>
    </source>
</evidence>
<accession>A0AB39VUZ1</accession>
<dbReference type="RefSeq" id="WP_369790568.1">
    <property type="nucleotide sequence ID" value="NZ_CP165628.1"/>
</dbReference>
<name>A0AB39VUZ1_9GAMM</name>
<gene>
    <name evidence="1" type="ORF">AB3G37_10075</name>
</gene>
<sequence>MMSENNVETLKIVESKDISDPATPFVFDDADTHWHLTQLAEYCSVIPYQPLNSVDYQSDKDSSNWGQVLFGHEVGEERQQLINHLVNLYNHGEQGDGLLPPQQALLLAWLRQLETPRKLLNMLPALHRQLYYRDYLKLQPQPPVADSVILSMALDDGLVETTVKANTLFDGGTDTLGNPLHYALEHDLVVNTGQLTDLIEVNPETKLKRTLIALPDCNLPLGGQWLFTDQSGDKSSLEGEQPIINSVVASGQAALPVAEKIRNVRYFSHPHLLLSSGTRVISLSIAGLSKEIASTIKVEHYQQGKWVSLKNTSTAENTVEITLTPGEKPLLAPPNVAKDLSLPATEFPLLKLSNTDGSPVGKITSIRVAVTGAAVLFSTDAGDSRPNKPSLPFGSRGTSGSGFNIMSPDWLHATDAFKVTINPTWLELPSVGFVGNYEKYLSTIKNDNEFTVSTYLYEKGQKPAPISANIKLFKDNAEKKIPQGAGSGLPIAVSKPAYACEAVSSTDPCDWPWSLRISLNSLDFKADEYDKHSFNTVAVTVDNDQSTTITTFKIKEESTEVDTHPQLIASPTNVPHIGYSDPATHRVPAHLERLGEEQIHYPTFDTQAIKPTEQLSQPYQPQWSHVTVDFVFANIEVKSGELLQWTQGALGHQAEQKVSADAAYYSTSTLQVADSSPDAGSLCQLYLGFSQLLPLAKISLYWQLRTPLSHQLLWQYLVANNQWRSLDATVEDNTLSLSRSGLWSCVLPADAATQSTLLPTGKHWLRAVFTANADDKKEGNPPGNYPLLYSVTANAGKATLINAATVDDAHFATPLLADSVKTPVEDLPDIAKITQRAPSFAGKTAENDDQFNDRVAQRLRHRNRALSWKDISTLLTAKYPEIQALKMGGTDRSEKILVVMPYVSHSDNNDPLRPTINQGRLAEMASYIKSLGTPWLSLKVVNPTYKEVLISYEVSFVKGVIPAYGDQLLRRAIQQRFMPWATHDSSRQLTLGNRINYYDMLALLENQDYVDKVESLVLGDLATEPQQVLVISHAKTPN</sequence>